<evidence type="ECO:0000313" key="13">
    <source>
        <dbReference type="Proteomes" id="UP000887572"/>
    </source>
</evidence>
<sequence length="1299" mass="144956">MIEGVQQVSEGTLGTGGEADVAKVPNPPMPPNLSPSSSSSSSFTFVSDPFLVLDNDLDDVSEVIKHNIMTDESSGDSTPSHSRLNKCSDNETPTDKRWIQMEMTPPNSFDPCKEREIGQIVSLLQQPDPPSLEEPSPQHLQPQFVLNNDHLEYLSAGISGLEARMPPQGMFTGQKDPMISGGDNGMSPILQLKTHHLTGEQFCDMGIELEQCPQQQHVVLQHHNVHYSHNNMPFPTSHAIDGTPQIQHFVVQDNGTVILDNQKGIHMESPPPLVLEQQQNIKEEMLFAPSDNAFGHHRSLQVVVEHAPYDQRAEASDVVKNELIRLLLEMSPQELEQLRTQRALEYQQHQQHLLYSQQQKFQTQTCHPQQLQLEHPLVQLQNITPAQQLQHKYSSNGTEHNMLLIHAPSSNSFCPSGSINSPTLTSPNAFQSVAPSEYFGEEDSAVEEICWTEGETAMDTSREEDALVEVGKLTEAAQRHNDGTTPTGRRRGHKTERRTAHNLIEKKYRCSINDRINQLKEMLSTEESANKLSKSATLRRAVDHIFALRTKNSELGRENVRLRKTLQMAGLAPPERQTMALVKQEVRMGEVRTTGNGVLQNKAPRGGIASMRRSNTVGGGGSITSGQAKDQSRVTLCVFMFLLLAFNPLSTLFFTNEAADGSEQYLQHNIGTSAEPGIFVHHRTLLGDDRFSAAFSEGSVPLASSSPPPLSSSSPGGWWPVRPFFRHFLIWLLNSLFVFLILTRLLVYGEPVADRHFLCSTANCRRRAEMAVASGNYKEAQRELGESLKILQRPLPCNGSVDEWMSLTWQIIRHLLNGLWIGRWFARRRRPSVPHQSVCRSHAATALVYHQLHQLHLLDVDGIRLTSRGALNLALLATNLAESAGSPAIPHSFRAEIYLCAALRSILCMPKCLRRVVAAYFFRRAKRHTRKSADLEGCRLNSVQWTFHPLARQFLSCTERVGAILSQSGVQKTPNFPFSAFAQPPKPLEVLKDSFKMHLLGQLLCRLESSDGGTLRLADFVEQSQLLLNICEGGNAGGAAESTAEDPKNEGTDGKIEGDYDVPCYTDKDMLRPILIAEGDELCAWWTYLVTGGLHWRHGDSVRAQRHYSLVRKFPRELAQNDLALAVGLAFCTRKMCFEDREKDKFAEVVVWHVRRANAHLKRDDWPTMGRDRAGTLEGMLPRGKAPDGSVSILKKKFRILCCQWLLCSLLDVWSFRFAHCGLVAPLEVRRLYAEVMGRIGREGEANEEKMAMFRELGKTLCGLHQLGNQLSALQEGNAPDGGGPTKSNAPRQSETEDA</sequence>
<dbReference type="Pfam" id="PF00010">
    <property type="entry name" value="HLH"/>
    <property type="match status" value="1"/>
</dbReference>
<name>A0A914HS20_GLORO</name>
<dbReference type="GO" id="GO:0005789">
    <property type="term" value="C:endoplasmic reticulum membrane"/>
    <property type="evidence" value="ECO:0007669"/>
    <property type="project" value="UniProtKB-SubCell"/>
</dbReference>
<keyword evidence="5" id="KW-1133">Transmembrane helix</keyword>
<protein>
    <submittedName>
        <fullName evidence="14">BHLH domain-containing protein</fullName>
    </submittedName>
</protein>
<feature type="compositionally biased region" description="Polar residues" evidence="11">
    <location>
        <begin position="70"/>
        <end position="85"/>
    </location>
</feature>
<dbReference type="GO" id="GO:0046983">
    <property type="term" value="F:protein dimerization activity"/>
    <property type="evidence" value="ECO:0007669"/>
    <property type="project" value="InterPro"/>
</dbReference>
<dbReference type="Gene3D" id="4.10.280.10">
    <property type="entry name" value="Helix-loop-helix DNA-binding domain"/>
    <property type="match status" value="1"/>
</dbReference>
<dbReference type="GO" id="GO:0005634">
    <property type="term" value="C:nucleus"/>
    <property type="evidence" value="ECO:0007669"/>
    <property type="project" value="UniProtKB-SubCell"/>
</dbReference>
<keyword evidence="3" id="KW-0812">Transmembrane</keyword>
<evidence type="ECO:0000256" key="10">
    <source>
        <dbReference type="ARBA" id="ARBA00023242"/>
    </source>
</evidence>
<dbReference type="GO" id="GO:0000978">
    <property type="term" value="F:RNA polymerase II cis-regulatory region sequence-specific DNA binding"/>
    <property type="evidence" value="ECO:0007669"/>
    <property type="project" value="TreeGrafter"/>
</dbReference>
<evidence type="ECO:0000256" key="1">
    <source>
        <dbReference type="ARBA" id="ARBA00004123"/>
    </source>
</evidence>
<keyword evidence="8" id="KW-0472">Membrane</keyword>
<feature type="compositionally biased region" description="Basic and acidic residues" evidence="11">
    <location>
        <begin position="86"/>
        <end position="99"/>
    </location>
</feature>
<feature type="region of interest" description="Disordered" evidence="11">
    <location>
        <begin position="68"/>
        <end position="111"/>
    </location>
</feature>
<dbReference type="Proteomes" id="UP000887572">
    <property type="component" value="Unplaced"/>
</dbReference>
<keyword evidence="9" id="KW-0804">Transcription</keyword>
<evidence type="ECO:0000256" key="6">
    <source>
        <dbReference type="ARBA" id="ARBA00023015"/>
    </source>
</evidence>
<accession>A0A914HS20</accession>
<evidence type="ECO:0000256" key="7">
    <source>
        <dbReference type="ARBA" id="ARBA00023125"/>
    </source>
</evidence>
<evidence type="ECO:0000256" key="8">
    <source>
        <dbReference type="ARBA" id="ARBA00023136"/>
    </source>
</evidence>
<comment type="subcellular location">
    <subcellularLocation>
        <location evidence="2">Endoplasmic reticulum membrane</location>
        <topology evidence="2">Multi-pass membrane protein</topology>
    </subcellularLocation>
    <subcellularLocation>
        <location evidence="1">Nucleus</location>
    </subcellularLocation>
</comment>
<evidence type="ECO:0000256" key="11">
    <source>
        <dbReference type="SAM" id="MobiDB-lite"/>
    </source>
</evidence>
<evidence type="ECO:0000256" key="3">
    <source>
        <dbReference type="ARBA" id="ARBA00022692"/>
    </source>
</evidence>
<reference evidence="14" key="1">
    <citation type="submission" date="2022-11" db="UniProtKB">
        <authorList>
            <consortium name="WormBaseParasite"/>
        </authorList>
    </citation>
    <scope>IDENTIFICATION</scope>
</reference>
<proteinExistence type="predicted"/>
<dbReference type="GO" id="GO:0000981">
    <property type="term" value="F:DNA-binding transcription factor activity, RNA polymerase II-specific"/>
    <property type="evidence" value="ECO:0007669"/>
    <property type="project" value="TreeGrafter"/>
</dbReference>
<keyword evidence="7" id="KW-0238">DNA-binding</keyword>
<keyword evidence="10" id="KW-0539">Nucleus</keyword>
<keyword evidence="4" id="KW-0256">Endoplasmic reticulum</keyword>
<evidence type="ECO:0000259" key="12">
    <source>
        <dbReference type="PROSITE" id="PS50888"/>
    </source>
</evidence>
<evidence type="ECO:0000313" key="14">
    <source>
        <dbReference type="WBParaSite" id="Gr19_v10_g393.t1"/>
    </source>
</evidence>
<dbReference type="SMART" id="SM00353">
    <property type="entry name" value="HLH"/>
    <property type="match status" value="1"/>
</dbReference>
<dbReference type="PANTHER" id="PTHR46062:SF1">
    <property type="entry name" value="LP12374P"/>
    <property type="match status" value="1"/>
</dbReference>
<dbReference type="SUPFAM" id="SSF47459">
    <property type="entry name" value="HLH, helix-loop-helix DNA-binding domain"/>
    <property type="match status" value="1"/>
</dbReference>
<keyword evidence="13" id="KW-1185">Reference proteome</keyword>
<feature type="region of interest" description="Disordered" evidence="11">
    <location>
        <begin position="596"/>
        <end position="625"/>
    </location>
</feature>
<organism evidence="13 14">
    <name type="scientific">Globodera rostochiensis</name>
    <name type="common">Golden nematode worm</name>
    <name type="synonym">Heterodera rostochiensis</name>
    <dbReference type="NCBI Taxonomy" id="31243"/>
    <lineage>
        <taxon>Eukaryota</taxon>
        <taxon>Metazoa</taxon>
        <taxon>Ecdysozoa</taxon>
        <taxon>Nematoda</taxon>
        <taxon>Chromadorea</taxon>
        <taxon>Rhabditida</taxon>
        <taxon>Tylenchina</taxon>
        <taxon>Tylenchomorpha</taxon>
        <taxon>Tylenchoidea</taxon>
        <taxon>Heteroderidae</taxon>
        <taxon>Heteroderinae</taxon>
        <taxon>Globodera</taxon>
    </lineage>
</organism>
<dbReference type="InterPro" id="IPR011598">
    <property type="entry name" value="bHLH_dom"/>
</dbReference>
<evidence type="ECO:0000256" key="2">
    <source>
        <dbReference type="ARBA" id="ARBA00004477"/>
    </source>
</evidence>
<feature type="region of interest" description="Disordered" evidence="11">
    <location>
        <begin position="1"/>
        <end position="42"/>
    </location>
</feature>
<feature type="region of interest" description="Disordered" evidence="11">
    <location>
        <begin position="1274"/>
        <end position="1299"/>
    </location>
</feature>
<dbReference type="InterPro" id="IPR036638">
    <property type="entry name" value="HLH_DNA-bd_sf"/>
</dbReference>
<dbReference type="PANTHER" id="PTHR46062">
    <property type="entry name" value="STEROL REGULATORY ELEMENT-BINDING PROTEIN"/>
    <property type="match status" value="1"/>
</dbReference>
<dbReference type="PROSITE" id="PS50888">
    <property type="entry name" value="BHLH"/>
    <property type="match status" value="1"/>
</dbReference>
<evidence type="ECO:0000256" key="5">
    <source>
        <dbReference type="ARBA" id="ARBA00022989"/>
    </source>
</evidence>
<feature type="domain" description="BHLH" evidence="12">
    <location>
        <begin position="496"/>
        <end position="548"/>
    </location>
</feature>
<evidence type="ECO:0000256" key="9">
    <source>
        <dbReference type="ARBA" id="ARBA00023163"/>
    </source>
</evidence>
<feature type="compositionally biased region" description="Polar residues" evidence="11">
    <location>
        <begin position="1"/>
        <end position="12"/>
    </location>
</feature>
<keyword evidence="6" id="KW-0805">Transcription regulation</keyword>
<evidence type="ECO:0000256" key="4">
    <source>
        <dbReference type="ARBA" id="ARBA00022824"/>
    </source>
</evidence>
<dbReference type="WBParaSite" id="Gr19_v10_g393.t1">
    <property type="protein sequence ID" value="Gr19_v10_g393.t1"/>
    <property type="gene ID" value="Gr19_v10_g393"/>
</dbReference>